<feature type="region of interest" description="Disordered" evidence="1">
    <location>
        <begin position="421"/>
        <end position="447"/>
    </location>
</feature>
<keyword evidence="2" id="KW-0472">Membrane</keyword>
<evidence type="ECO:0000256" key="1">
    <source>
        <dbReference type="SAM" id="MobiDB-lite"/>
    </source>
</evidence>
<comment type="caution">
    <text evidence="4">The sequence shown here is derived from an EMBL/GenBank/DDBJ whole genome shotgun (WGS) entry which is preliminary data.</text>
</comment>
<dbReference type="EMBL" id="JALJOQ010000056">
    <property type="protein sequence ID" value="KAK9803782.1"/>
    <property type="molecule type" value="Genomic_DNA"/>
</dbReference>
<dbReference type="AlphaFoldDB" id="A0AAW1P482"/>
<keyword evidence="2" id="KW-1133">Transmembrane helix</keyword>
<dbReference type="Pfam" id="PF02298">
    <property type="entry name" value="Cu_bind_like"/>
    <property type="match status" value="1"/>
</dbReference>
<organism evidence="4 5">
    <name type="scientific">Symbiochloris irregularis</name>
    <dbReference type="NCBI Taxonomy" id="706552"/>
    <lineage>
        <taxon>Eukaryota</taxon>
        <taxon>Viridiplantae</taxon>
        <taxon>Chlorophyta</taxon>
        <taxon>core chlorophytes</taxon>
        <taxon>Trebouxiophyceae</taxon>
        <taxon>Trebouxiales</taxon>
        <taxon>Trebouxiaceae</taxon>
        <taxon>Symbiochloris</taxon>
    </lineage>
</organism>
<gene>
    <name evidence="4" type="ORF">WJX73_007235</name>
</gene>
<feature type="compositionally biased region" description="Polar residues" evidence="1">
    <location>
        <begin position="430"/>
        <end position="447"/>
    </location>
</feature>
<dbReference type="InterPro" id="IPR003245">
    <property type="entry name" value="Phytocyanin_dom"/>
</dbReference>
<evidence type="ECO:0000256" key="2">
    <source>
        <dbReference type="SAM" id="Phobius"/>
    </source>
</evidence>
<reference evidence="4 5" key="1">
    <citation type="journal article" date="2024" name="Nat. Commun.">
        <title>Phylogenomics reveals the evolutionary origins of lichenization in chlorophyte algae.</title>
        <authorList>
            <person name="Puginier C."/>
            <person name="Libourel C."/>
            <person name="Otte J."/>
            <person name="Skaloud P."/>
            <person name="Haon M."/>
            <person name="Grisel S."/>
            <person name="Petersen M."/>
            <person name="Berrin J.G."/>
            <person name="Delaux P.M."/>
            <person name="Dal Grande F."/>
            <person name="Keller J."/>
        </authorList>
    </citation>
    <scope>NUCLEOTIDE SEQUENCE [LARGE SCALE GENOMIC DNA]</scope>
    <source>
        <strain evidence="4 5">SAG 2036</strain>
    </source>
</reference>
<evidence type="ECO:0000313" key="4">
    <source>
        <dbReference type="EMBL" id="KAK9803782.1"/>
    </source>
</evidence>
<dbReference type="Pfam" id="PF07712">
    <property type="entry name" value="SURNod19"/>
    <property type="match status" value="1"/>
</dbReference>
<sequence length="447" mass="48352">MISDISAAVGDELVFDWAADSQNIVTLRQRSCLNVEHGIAVANASAGHAAFELNQAGRFNFASSMPGQCEAGVLVKVTVLPADMTAEDLSAAAEKAEEQELHHALSDGVGHCLDPVQDPADAAVRSISCYSPPIVLGPGEAANAFYHLPNPYPEGEMIAKISQKSNIVDENGRDVPLSEVYLHHVFGSRDFVRGEGAEYRGTWDGPPAVAPYFTVINGSKFASHGSRLMNIHTISTWGVPEDSVQRTYFLQYNVTYRIIVASDNMLIEPTILYMMDAVNGTIEYDVTSQPDANTSTLSLTGPLDARWTLPDGVLPGSVFGPSYAHQENTAFGAFNGQIFPDPLDMPGEDIAVVQDQGPLLKTTQDDPITARDDSPKPKSWLAESMLAIVSAFAVACFAVFAMIIFKHHRTRGLTYRAVPQREETADAEQGTRQGLRTFSLSSSDQEA</sequence>
<evidence type="ECO:0000259" key="3">
    <source>
        <dbReference type="PROSITE" id="PS51485"/>
    </source>
</evidence>
<dbReference type="Gene3D" id="2.60.40.420">
    <property type="entry name" value="Cupredoxins - blue copper proteins"/>
    <property type="match status" value="1"/>
</dbReference>
<accession>A0AAW1P482</accession>
<dbReference type="PROSITE" id="PS51485">
    <property type="entry name" value="PHYTOCYANIN"/>
    <property type="match status" value="1"/>
</dbReference>
<keyword evidence="5" id="KW-1185">Reference proteome</keyword>
<dbReference type="SUPFAM" id="SSF49503">
    <property type="entry name" value="Cupredoxins"/>
    <property type="match status" value="1"/>
</dbReference>
<feature type="transmembrane region" description="Helical" evidence="2">
    <location>
        <begin position="385"/>
        <end position="405"/>
    </location>
</feature>
<feature type="domain" description="Phytocyanin" evidence="3">
    <location>
        <begin position="1"/>
        <end position="81"/>
    </location>
</feature>
<dbReference type="Proteomes" id="UP001465755">
    <property type="component" value="Unassembled WGS sequence"/>
</dbReference>
<dbReference type="GO" id="GO:0009055">
    <property type="term" value="F:electron transfer activity"/>
    <property type="evidence" value="ECO:0007669"/>
    <property type="project" value="InterPro"/>
</dbReference>
<keyword evidence="2" id="KW-0812">Transmembrane</keyword>
<dbReference type="InterPro" id="IPR008972">
    <property type="entry name" value="Cupredoxin"/>
</dbReference>
<proteinExistence type="predicted"/>
<name>A0AAW1P482_9CHLO</name>
<dbReference type="InterPro" id="IPR011692">
    <property type="entry name" value="Stress_up-reg_Nod19"/>
</dbReference>
<protein>
    <recommendedName>
        <fullName evidence="3">Phytocyanin domain-containing protein</fullName>
    </recommendedName>
</protein>
<evidence type="ECO:0000313" key="5">
    <source>
        <dbReference type="Proteomes" id="UP001465755"/>
    </source>
</evidence>